<evidence type="ECO:0000259" key="3">
    <source>
        <dbReference type="Pfam" id="PF13464"/>
    </source>
</evidence>
<evidence type="ECO:0000313" key="4">
    <source>
        <dbReference type="EMBL" id="MBA0972368.1"/>
    </source>
</evidence>
<dbReference type="Proteomes" id="UP000571857">
    <property type="component" value="Unassembled WGS sequence"/>
</dbReference>
<organism evidence="5 12">
    <name type="scientific">Enterococcus gallinarum</name>
    <dbReference type="NCBI Taxonomy" id="1353"/>
    <lineage>
        <taxon>Bacteria</taxon>
        <taxon>Bacillati</taxon>
        <taxon>Bacillota</taxon>
        <taxon>Bacilli</taxon>
        <taxon>Lactobacillales</taxon>
        <taxon>Enterococcaceae</taxon>
        <taxon>Enterococcus</taxon>
    </lineage>
</organism>
<accession>A0A1V8Z0J0</accession>
<feature type="region of interest" description="Disordered" evidence="1">
    <location>
        <begin position="157"/>
        <end position="204"/>
    </location>
</feature>
<dbReference type="SUPFAM" id="SSF47413">
    <property type="entry name" value="lambda repressor-like DNA-binding domains"/>
    <property type="match status" value="1"/>
</dbReference>
<dbReference type="Proteomes" id="UP000439965">
    <property type="component" value="Unassembled WGS sequence"/>
</dbReference>
<dbReference type="RefSeq" id="WP_003128979.1">
    <property type="nucleotide sequence ID" value="NZ_BSYC01000001.1"/>
</dbReference>
<reference evidence="8 10" key="2">
    <citation type="submission" date="2020-03" db="EMBL/GenBank/DDBJ databases">
        <title>Characterization of ganglioside-mimicking enterococci.</title>
        <authorList>
            <person name="Patry R.T."/>
            <person name="Nothaft H."/>
            <person name="Bridger R."/>
            <person name="Shajahan A."/>
            <person name="Huynh S."/>
            <person name="Sanchez S."/>
            <person name="Azadi P."/>
            <person name="Cooper K."/>
            <person name="Miller W.G."/>
            <person name="Parker C.T."/>
            <person name="Wells L."/>
            <person name="Szymanski C.M."/>
        </authorList>
    </citation>
    <scope>NUCLEOTIDE SEQUENCE [LARGE SCALE GENOMIC DNA]</scope>
    <source>
        <strain evidence="8 10">EGM181</strain>
    </source>
</reference>
<dbReference type="Pfam" id="PF13413">
    <property type="entry name" value="HTH_25"/>
    <property type="match status" value="1"/>
</dbReference>
<feature type="compositionally biased region" description="Low complexity" evidence="1">
    <location>
        <begin position="157"/>
        <end position="185"/>
    </location>
</feature>
<protein>
    <submittedName>
        <fullName evidence="5">DUF4115 domain-containing protein</fullName>
    </submittedName>
    <submittedName>
        <fullName evidence="8">Helix-turn-helix domain-containing protein</fullName>
    </submittedName>
</protein>
<dbReference type="Gene3D" id="1.10.260.40">
    <property type="entry name" value="lambda repressor-like DNA-binding domains"/>
    <property type="match status" value="1"/>
</dbReference>
<evidence type="ECO:0000256" key="2">
    <source>
        <dbReference type="SAM" id="Phobius"/>
    </source>
</evidence>
<dbReference type="EMBL" id="JASUBT010000008">
    <property type="protein sequence ID" value="MDL4936493.1"/>
    <property type="molecule type" value="Genomic_DNA"/>
</dbReference>
<dbReference type="InterPro" id="IPR025194">
    <property type="entry name" value="RodZ-like_C"/>
</dbReference>
<gene>
    <name evidence="8" type="ORF">EGM181_00330</name>
    <name evidence="7" type="ORF">GTI89_13900</name>
    <name evidence="4" type="ORF">HWH42_07200</name>
    <name evidence="6" type="ORF">P7E30_15605</name>
    <name evidence="5" type="ORF">QRX88_12265</name>
</gene>
<name>A0A1V8Z0J0_ENTGA</name>
<evidence type="ECO:0000313" key="8">
    <source>
        <dbReference type="EMBL" id="QOG25841.1"/>
    </source>
</evidence>
<reference evidence="7 9" key="1">
    <citation type="submission" date="2019-04" db="EMBL/GenBank/DDBJ databases">
        <title>Step-wise assembly of the neonatal virome modulated by breast feeding.</title>
        <authorList>
            <person name="Liang G."/>
            <person name="Bushman F."/>
        </authorList>
    </citation>
    <scope>NUCLEOTIDE SEQUENCE [LARGE SCALE GENOMIC DNA]</scope>
    <source>
        <strain evidence="7 9">E3404</strain>
    </source>
</reference>
<dbReference type="EMBL" id="JABXJK010000034">
    <property type="protein sequence ID" value="MBA0972368.1"/>
    <property type="molecule type" value="Genomic_DNA"/>
</dbReference>
<reference evidence="6" key="4">
    <citation type="submission" date="2023-03" db="EMBL/GenBank/DDBJ databases">
        <authorList>
            <person name="Shen W."/>
            <person name="Cai J."/>
        </authorList>
    </citation>
    <scope>NUCLEOTIDE SEQUENCE</scope>
    <source>
        <strain evidence="6">K69-2</strain>
    </source>
</reference>
<keyword evidence="2" id="KW-1133">Transmembrane helix</keyword>
<dbReference type="PANTHER" id="PTHR34475:SF1">
    <property type="entry name" value="CYTOSKELETON PROTEIN RODZ"/>
    <property type="match status" value="1"/>
</dbReference>
<reference evidence="5 12" key="5">
    <citation type="submission" date="2023-06" db="EMBL/GenBank/DDBJ databases">
        <title>Acute promotion of culturable opportunistic pathogens and persistent increase of antibiotic resistance following antibiotic exposure in mouse gut microbiota.</title>
        <authorList>
            <person name="Li L."/>
            <person name="Wang B."/>
            <person name="Sun Y."/>
            <person name="Wang M."/>
            <person name="Xu H."/>
        </authorList>
    </citation>
    <scope>NUCLEOTIDE SEQUENCE [LARGE SCALE GENOMIC DNA]</scope>
    <source>
        <strain evidence="5 12">CRI2_2</strain>
    </source>
</reference>
<reference evidence="4 11" key="3">
    <citation type="submission" date="2020-06" db="EMBL/GenBank/DDBJ databases">
        <title>Crossreactivity between MHC class I-restricted antigens from cancer cells and an enterococcal bacteriophage.</title>
        <authorList>
            <person name="Fluckiger A."/>
            <person name="Daillere R."/>
            <person name="Sassi M."/>
            <person name="Cattoir V."/>
            <person name="Kroemer G."/>
            <person name="Zitvogel L."/>
        </authorList>
    </citation>
    <scope>NUCLEOTIDE SEQUENCE [LARGE SCALE GENOMIC DNA]</scope>
    <source>
        <strain evidence="4 11">EG4</strain>
    </source>
</reference>
<dbReference type="InterPro" id="IPR050400">
    <property type="entry name" value="Bact_Cytoskel_RodZ"/>
</dbReference>
<dbReference type="Proteomes" id="UP000516696">
    <property type="component" value="Chromosome"/>
</dbReference>
<dbReference type="EMBL" id="CP050485">
    <property type="protein sequence ID" value="QOG25841.1"/>
    <property type="molecule type" value="Genomic_DNA"/>
</dbReference>
<feature type="transmembrane region" description="Helical" evidence="2">
    <location>
        <begin position="114"/>
        <end position="136"/>
    </location>
</feature>
<evidence type="ECO:0000313" key="9">
    <source>
        <dbReference type="Proteomes" id="UP000439965"/>
    </source>
</evidence>
<evidence type="ECO:0000313" key="7">
    <source>
        <dbReference type="EMBL" id="MXS27149.1"/>
    </source>
</evidence>
<dbReference type="GeneID" id="93222625"/>
<dbReference type="GO" id="GO:0003677">
    <property type="term" value="F:DNA binding"/>
    <property type="evidence" value="ECO:0007669"/>
    <property type="project" value="InterPro"/>
</dbReference>
<sequence>MANETTIGAKLRQARLDKHISLDELQQMTKVQKRYLEAIEADRFEQLPGTFYVRAFIRQYAAAVGEDGDKLVSVFDGKDTLAEPLPKRPQPETVSGSRKALHVEEKGGTFLSRYLPMILLGLVAVTIICIVGYMAWQDRHSTPMIQGSSAPVVENSAYTSTSSTVESTASKETSESETQSSSSTESSEKEMTMTKGESSQSDISISIKDATNPIKLELTGLDASCWVGILVDNAYVYQYTLQAGEVQSTTLPENATNATIVLGASQNIQIAANGQKIDFDDPQYKLLQKNVHLAIEYQETN</sequence>
<dbReference type="PANTHER" id="PTHR34475">
    <property type="match status" value="1"/>
</dbReference>
<dbReference type="EMBL" id="WVTI01000015">
    <property type="protein sequence ID" value="MXS27149.1"/>
    <property type="molecule type" value="Genomic_DNA"/>
</dbReference>
<evidence type="ECO:0000313" key="10">
    <source>
        <dbReference type="Proteomes" id="UP000516696"/>
    </source>
</evidence>
<feature type="domain" description="Cytoskeleton protein RodZ-like C-terminal" evidence="3">
    <location>
        <begin position="223"/>
        <end position="281"/>
    </location>
</feature>
<dbReference type="EMBL" id="JARPZN010000016">
    <property type="protein sequence ID" value="MDT2691604.1"/>
    <property type="molecule type" value="Genomic_DNA"/>
</dbReference>
<dbReference type="Proteomes" id="UP001183682">
    <property type="component" value="Unassembled WGS sequence"/>
</dbReference>
<evidence type="ECO:0000256" key="1">
    <source>
        <dbReference type="SAM" id="MobiDB-lite"/>
    </source>
</evidence>
<evidence type="ECO:0000313" key="6">
    <source>
        <dbReference type="EMBL" id="MDT2691604.1"/>
    </source>
</evidence>
<dbReference type="Pfam" id="PF13464">
    <property type="entry name" value="RodZ_C"/>
    <property type="match status" value="1"/>
</dbReference>
<evidence type="ECO:0000313" key="12">
    <source>
        <dbReference type="Proteomes" id="UP001241571"/>
    </source>
</evidence>
<dbReference type="AlphaFoldDB" id="A0A1V8Z0J0"/>
<evidence type="ECO:0000313" key="5">
    <source>
        <dbReference type="EMBL" id="MDL4936493.1"/>
    </source>
</evidence>
<keyword evidence="2" id="KW-0472">Membrane</keyword>
<evidence type="ECO:0000313" key="11">
    <source>
        <dbReference type="Proteomes" id="UP000571857"/>
    </source>
</evidence>
<dbReference type="Proteomes" id="UP001241571">
    <property type="component" value="Unassembled WGS sequence"/>
</dbReference>
<proteinExistence type="predicted"/>
<keyword evidence="2" id="KW-0812">Transmembrane</keyword>
<dbReference type="InterPro" id="IPR010982">
    <property type="entry name" value="Lambda_DNA-bd_dom_sf"/>
</dbReference>